<sequence>IQQAFDMHIVLVRNASSEVARFIVGIKRLIQELQRLPN</sequence>
<organism evidence="1 2">
    <name type="scientific">Adineta steineri</name>
    <dbReference type="NCBI Taxonomy" id="433720"/>
    <lineage>
        <taxon>Eukaryota</taxon>
        <taxon>Metazoa</taxon>
        <taxon>Spiralia</taxon>
        <taxon>Gnathifera</taxon>
        <taxon>Rotifera</taxon>
        <taxon>Eurotatoria</taxon>
        <taxon>Bdelloidea</taxon>
        <taxon>Adinetida</taxon>
        <taxon>Adinetidae</taxon>
        <taxon>Adineta</taxon>
    </lineage>
</organism>
<evidence type="ECO:0000313" key="1">
    <source>
        <dbReference type="EMBL" id="CAF4355831.1"/>
    </source>
</evidence>
<dbReference type="AlphaFoldDB" id="A0A820LFS3"/>
<gene>
    <name evidence="1" type="ORF">OXD698_LOCUS49030</name>
</gene>
<evidence type="ECO:0000313" key="2">
    <source>
        <dbReference type="Proteomes" id="UP000663844"/>
    </source>
</evidence>
<feature type="non-terminal residue" evidence="1">
    <location>
        <position position="1"/>
    </location>
</feature>
<name>A0A820LFS3_9BILA</name>
<dbReference type="Gene3D" id="1.20.940.10">
    <property type="entry name" value="Functional domain of the splicing factor Prp18"/>
    <property type="match status" value="1"/>
</dbReference>
<dbReference type="EMBL" id="CAJOAZ010021427">
    <property type="protein sequence ID" value="CAF4355831.1"/>
    <property type="molecule type" value="Genomic_DNA"/>
</dbReference>
<accession>A0A820LFS3</accession>
<proteinExistence type="predicted"/>
<dbReference type="Proteomes" id="UP000663844">
    <property type="component" value="Unassembled WGS sequence"/>
</dbReference>
<protein>
    <submittedName>
        <fullName evidence="1">Uncharacterized protein</fullName>
    </submittedName>
</protein>
<comment type="caution">
    <text evidence="1">The sequence shown here is derived from an EMBL/GenBank/DDBJ whole genome shotgun (WGS) entry which is preliminary data.</text>
</comment>
<reference evidence="1" key="1">
    <citation type="submission" date="2021-02" db="EMBL/GenBank/DDBJ databases">
        <authorList>
            <person name="Nowell W R."/>
        </authorList>
    </citation>
    <scope>NUCLEOTIDE SEQUENCE</scope>
</reference>